<evidence type="ECO:0000313" key="3">
    <source>
        <dbReference type="Proteomes" id="UP000295132"/>
    </source>
</evidence>
<comment type="caution">
    <text evidence="2">The sequence shown here is derived from an EMBL/GenBank/DDBJ whole genome shotgun (WGS) entry which is preliminary data.</text>
</comment>
<dbReference type="Proteomes" id="UP001178888">
    <property type="component" value="Unassembled WGS sequence"/>
</dbReference>
<dbReference type="Gene3D" id="3.50.50.60">
    <property type="entry name" value="FAD/NAD(P)-binding domain"/>
    <property type="match status" value="1"/>
</dbReference>
<sequence length="436" mass="49639">MNKNNFTKTAIIIGGGMAGKLIAAAISPYFSKVHIFEKDNKPLQEKEIRPGVSQANHIHALLHAGDQALETLFPGFKEDMVALGSVKIDSINDLAWFHHGVWKQRYSTELTTLLQTRPLLETYVEKRVKQLKNITYTYGVKVENYLIQNQRVCGVCIKQEPFTADLVIDTSGASSLSKLCIEKQGKNVPEEKVEIGLCYATRLYELPQRDRDFKIKLIYPNPPEQMLGGTLSMIENQKYIVTLIGYLNSIDPAEIRTEEGFSQYAKKLPLPDFAQELEGGKSLTETKIYQIPHIVWRRFDQIQLPEGLLVAGDSFCRVDPVFGQGMSVAALEALAIREFFASTPPHMNLNKLQKKLAKIVAPVWSMVLCEDFRYEAVKGKRPFGLKFQQWYVKQIFLLSAKNRKIYDEFIKVMNLVSPPTILFKPYILKEVFKRKG</sequence>
<proteinExistence type="predicted"/>
<organism evidence="2 3">
    <name type="scientific">Bacillus salipaludis</name>
    <dbReference type="NCBI Taxonomy" id="2547811"/>
    <lineage>
        <taxon>Bacteria</taxon>
        <taxon>Bacillati</taxon>
        <taxon>Bacillota</taxon>
        <taxon>Bacilli</taxon>
        <taxon>Bacillales</taxon>
        <taxon>Bacillaceae</taxon>
        <taxon>Bacillus</taxon>
    </lineage>
</organism>
<dbReference type="PANTHER" id="PTHR43422">
    <property type="entry name" value="THIAMINE THIAZOLE SYNTHASE"/>
    <property type="match status" value="1"/>
</dbReference>
<accession>A0A4R5VSQ3</accession>
<reference evidence="1" key="2">
    <citation type="submission" date="2023-08" db="EMBL/GenBank/DDBJ databases">
        <title>Nitrogen cycling bacteria in agricultural field soils.</title>
        <authorList>
            <person name="Jang J."/>
        </authorList>
    </citation>
    <scope>NUCLEOTIDE SEQUENCE</scope>
    <source>
        <strain evidence="1">PS3-36</strain>
    </source>
</reference>
<protein>
    <submittedName>
        <fullName evidence="2">Glutamate synthase subunit beta</fullName>
    </submittedName>
</protein>
<evidence type="ECO:0000313" key="4">
    <source>
        <dbReference type="Proteomes" id="UP001178888"/>
    </source>
</evidence>
<dbReference type="Proteomes" id="UP000295132">
    <property type="component" value="Unassembled WGS sequence"/>
</dbReference>
<dbReference type="InterPro" id="IPR036188">
    <property type="entry name" value="FAD/NAD-bd_sf"/>
</dbReference>
<reference evidence="2 3" key="1">
    <citation type="submission" date="2019-03" db="EMBL/GenBank/DDBJ databases">
        <title>Bacillus niacini sp. nov. a Nicotinate-Metabolizing Mesophile Isolated from Soil.</title>
        <authorList>
            <person name="Zhang G."/>
        </authorList>
    </citation>
    <scope>NUCLEOTIDE SEQUENCE [LARGE SCALE GENOMIC DNA]</scope>
    <source>
        <strain evidence="2 3">WN066</strain>
    </source>
</reference>
<evidence type="ECO:0000313" key="2">
    <source>
        <dbReference type="EMBL" id="TDK60921.1"/>
    </source>
</evidence>
<dbReference type="RefSeq" id="WP_133335239.1">
    <property type="nucleotide sequence ID" value="NZ_JAVGVR010000001.1"/>
</dbReference>
<keyword evidence="4" id="KW-1185">Reference proteome</keyword>
<dbReference type="AlphaFoldDB" id="A0A4R5VSQ3"/>
<name>A0A4R5VSQ3_9BACI</name>
<evidence type="ECO:0000313" key="1">
    <source>
        <dbReference type="EMBL" id="MDQ6598521.1"/>
    </source>
</evidence>
<gene>
    <name evidence="2" type="ORF">E2K98_14485</name>
    <name evidence="1" type="ORF">RCG21_19535</name>
</gene>
<dbReference type="EMBL" id="JAVGVR010000001">
    <property type="protein sequence ID" value="MDQ6598521.1"/>
    <property type="molecule type" value="Genomic_DNA"/>
</dbReference>
<dbReference type="EMBL" id="SMYO01000006">
    <property type="protein sequence ID" value="TDK60921.1"/>
    <property type="molecule type" value="Genomic_DNA"/>
</dbReference>
<dbReference type="SUPFAM" id="SSF51905">
    <property type="entry name" value="FAD/NAD(P)-binding domain"/>
    <property type="match status" value="1"/>
</dbReference>
<dbReference type="PANTHER" id="PTHR43422:SF3">
    <property type="entry name" value="THIAMINE THIAZOLE SYNTHASE"/>
    <property type="match status" value="1"/>
</dbReference>